<protein>
    <submittedName>
        <fullName evidence="2">Uncharacterized protein</fullName>
    </submittedName>
</protein>
<evidence type="ECO:0000313" key="3">
    <source>
        <dbReference type="Proteomes" id="UP001418222"/>
    </source>
</evidence>
<evidence type="ECO:0000256" key="1">
    <source>
        <dbReference type="SAM" id="MobiDB-lite"/>
    </source>
</evidence>
<dbReference type="EMBL" id="JBBWWQ010000009">
    <property type="protein sequence ID" value="KAK8939244.1"/>
    <property type="molecule type" value="Genomic_DNA"/>
</dbReference>
<dbReference type="AlphaFoldDB" id="A0AAP0BII0"/>
<comment type="caution">
    <text evidence="2">The sequence shown here is derived from an EMBL/GenBank/DDBJ whole genome shotgun (WGS) entry which is preliminary data.</text>
</comment>
<keyword evidence="3" id="KW-1185">Reference proteome</keyword>
<feature type="region of interest" description="Disordered" evidence="1">
    <location>
        <begin position="24"/>
        <end position="89"/>
    </location>
</feature>
<proteinExistence type="predicted"/>
<dbReference type="Proteomes" id="UP001418222">
    <property type="component" value="Unassembled WGS sequence"/>
</dbReference>
<name>A0AAP0BII0_9ASPA</name>
<accession>A0AAP0BII0</accession>
<sequence>MRNGPLGAESCERLMLGGRCGVFQELGGHPQGNRRRGRRPEDGNWSCSRASSRRSIEGDGSGRRPTGIGKNADAGEAPDRDEKRRIGKNCRLRKNHRLWKNRRMWKNRRIWRSAGLLRDRGGENSGIGKESQQPRAPKIYPYDNLRLELAEEP</sequence>
<evidence type="ECO:0000313" key="2">
    <source>
        <dbReference type="EMBL" id="KAK8939244.1"/>
    </source>
</evidence>
<organism evidence="2 3">
    <name type="scientific">Platanthera zijinensis</name>
    <dbReference type="NCBI Taxonomy" id="2320716"/>
    <lineage>
        <taxon>Eukaryota</taxon>
        <taxon>Viridiplantae</taxon>
        <taxon>Streptophyta</taxon>
        <taxon>Embryophyta</taxon>
        <taxon>Tracheophyta</taxon>
        <taxon>Spermatophyta</taxon>
        <taxon>Magnoliopsida</taxon>
        <taxon>Liliopsida</taxon>
        <taxon>Asparagales</taxon>
        <taxon>Orchidaceae</taxon>
        <taxon>Orchidoideae</taxon>
        <taxon>Orchideae</taxon>
        <taxon>Orchidinae</taxon>
        <taxon>Platanthera</taxon>
    </lineage>
</organism>
<gene>
    <name evidence="2" type="ORF">KSP39_PZI011296</name>
</gene>
<reference evidence="2 3" key="1">
    <citation type="journal article" date="2022" name="Nat. Plants">
        <title>Genomes of leafy and leafless Platanthera orchids illuminate the evolution of mycoheterotrophy.</title>
        <authorList>
            <person name="Li M.H."/>
            <person name="Liu K.W."/>
            <person name="Li Z."/>
            <person name="Lu H.C."/>
            <person name="Ye Q.L."/>
            <person name="Zhang D."/>
            <person name="Wang J.Y."/>
            <person name="Li Y.F."/>
            <person name="Zhong Z.M."/>
            <person name="Liu X."/>
            <person name="Yu X."/>
            <person name="Liu D.K."/>
            <person name="Tu X.D."/>
            <person name="Liu B."/>
            <person name="Hao Y."/>
            <person name="Liao X.Y."/>
            <person name="Jiang Y.T."/>
            <person name="Sun W.H."/>
            <person name="Chen J."/>
            <person name="Chen Y.Q."/>
            <person name="Ai Y."/>
            <person name="Zhai J.W."/>
            <person name="Wu S.S."/>
            <person name="Zhou Z."/>
            <person name="Hsiao Y.Y."/>
            <person name="Wu W.L."/>
            <person name="Chen Y.Y."/>
            <person name="Lin Y.F."/>
            <person name="Hsu J.L."/>
            <person name="Li C.Y."/>
            <person name="Wang Z.W."/>
            <person name="Zhao X."/>
            <person name="Zhong W.Y."/>
            <person name="Ma X.K."/>
            <person name="Ma L."/>
            <person name="Huang J."/>
            <person name="Chen G.Z."/>
            <person name="Huang M.Z."/>
            <person name="Huang L."/>
            <person name="Peng D.H."/>
            <person name="Luo Y.B."/>
            <person name="Zou S.Q."/>
            <person name="Chen S.P."/>
            <person name="Lan S."/>
            <person name="Tsai W.C."/>
            <person name="Van de Peer Y."/>
            <person name="Liu Z.J."/>
        </authorList>
    </citation>
    <scope>NUCLEOTIDE SEQUENCE [LARGE SCALE GENOMIC DNA]</scope>
    <source>
        <strain evidence="2">Lor287</strain>
    </source>
</reference>